<accession>A0A2P5AP08</accession>
<dbReference type="AlphaFoldDB" id="A0A2P5AP08"/>
<organism evidence="1 2">
    <name type="scientific">Trema orientale</name>
    <name type="common">Charcoal tree</name>
    <name type="synonym">Celtis orientalis</name>
    <dbReference type="NCBI Taxonomy" id="63057"/>
    <lineage>
        <taxon>Eukaryota</taxon>
        <taxon>Viridiplantae</taxon>
        <taxon>Streptophyta</taxon>
        <taxon>Embryophyta</taxon>
        <taxon>Tracheophyta</taxon>
        <taxon>Spermatophyta</taxon>
        <taxon>Magnoliopsida</taxon>
        <taxon>eudicotyledons</taxon>
        <taxon>Gunneridae</taxon>
        <taxon>Pentapetalae</taxon>
        <taxon>rosids</taxon>
        <taxon>fabids</taxon>
        <taxon>Rosales</taxon>
        <taxon>Cannabaceae</taxon>
        <taxon>Trema</taxon>
    </lineage>
</organism>
<evidence type="ECO:0000313" key="2">
    <source>
        <dbReference type="Proteomes" id="UP000237000"/>
    </source>
</evidence>
<dbReference type="EMBL" id="JXTC01000759">
    <property type="protein sequence ID" value="PON38295.1"/>
    <property type="molecule type" value="Genomic_DNA"/>
</dbReference>
<evidence type="ECO:0000313" key="1">
    <source>
        <dbReference type="EMBL" id="PON38295.1"/>
    </source>
</evidence>
<protein>
    <submittedName>
        <fullName evidence="1">Uncharacterized protein</fullName>
    </submittedName>
</protein>
<reference evidence="2" key="1">
    <citation type="submission" date="2016-06" db="EMBL/GenBank/DDBJ databases">
        <title>Parallel loss of symbiosis genes in relatives of nitrogen-fixing non-legume Parasponia.</title>
        <authorList>
            <person name="Van Velzen R."/>
            <person name="Holmer R."/>
            <person name="Bu F."/>
            <person name="Rutten L."/>
            <person name="Van Zeijl A."/>
            <person name="Liu W."/>
            <person name="Santuari L."/>
            <person name="Cao Q."/>
            <person name="Sharma T."/>
            <person name="Shen D."/>
            <person name="Roswanjaya Y."/>
            <person name="Wardhani T."/>
            <person name="Kalhor M.S."/>
            <person name="Jansen J."/>
            <person name="Van den Hoogen J."/>
            <person name="Gungor B."/>
            <person name="Hartog M."/>
            <person name="Hontelez J."/>
            <person name="Verver J."/>
            <person name="Yang W.-C."/>
            <person name="Schijlen E."/>
            <person name="Repin R."/>
            <person name="Schilthuizen M."/>
            <person name="Schranz E."/>
            <person name="Heidstra R."/>
            <person name="Miyata K."/>
            <person name="Fedorova E."/>
            <person name="Kohlen W."/>
            <person name="Bisseling T."/>
            <person name="Smit S."/>
            <person name="Geurts R."/>
        </authorList>
    </citation>
    <scope>NUCLEOTIDE SEQUENCE [LARGE SCALE GENOMIC DNA]</scope>
    <source>
        <strain evidence="2">cv. RG33-2</strain>
    </source>
</reference>
<keyword evidence="2" id="KW-1185">Reference proteome</keyword>
<dbReference type="InParanoid" id="A0A2P5AP08"/>
<sequence>MPPETTPTRYAISPLSFPVFSWVFHKKARRRGANETLATAYPFDHRSSSTIGIVNRLGIVNGISRNNNSLEQENEFSFTTSPSSFQPHKDLGLSGFALIA</sequence>
<gene>
    <name evidence="1" type="ORF">TorRG33x02_345470</name>
</gene>
<name>A0A2P5AP08_TREOI</name>
<proteinExistence type="predicted"/>
<dbReference type="OrthoDB" id="10287145at2759"/>
<comment type="caution">
    <text evidence="1">The sequence shown here is derived from an EMBL/GenBank/DDBJ whole genome shotgun (WGS) entry which is preliminary data.</text>
</comment>
<dbReference type="Proteomes" id="UP000237000">
    <property type="component" value="Unassembled WGS sequence"/>
</dbReference>